<dbReference type="RefSeq" id="WP_289166106.1">
    <property type="nucleotide sequence ID" value="NZ_JASZZN010000020.1"/>
</dbReference>
<evidence type="ECO:0000256" key="7">
    <source>
        <dbReference type="HAMAP-Rule" id="MF_01147"/>
    </source>
</evidence>
<accession>A0ABT7PPS4</accession>
<dbReference type="InterPro" id="IPR001640">
    <property type="entry name" value="Lgt"/>
</dbReference>
<feature type="transmembrane region" description="Helical" evidence="7">
    <location>
        <begin position="345"/>
        <end position="364"/>
    </location>
</feature>
<evidence type="ECO:0000256" key="4">
    <source>
        <dbReference type="ARBA" id="ARBA00022692"/>
    </source>
</evidence>
<keyword evidence="2 7" id="KW-1003">Cell membrane</keyword>
<comment type="caution">
    <text evidence="8">The sequence shown here is derived from an EMBL/GenBank/DDBJ whole genome shotgun (WGS) entry which is preliminary data.</text>
</comment>
<keyword evidence="3 7" id="KW-0808">Transferase</keyword>
<dbReference type="Proteomes" id="UP001239462">
    <property type="component" value="Unassembled WGS sequence"/>
</dbReference>
<evidence type="ECO:0000256" key="2">
    <source>
        <dbReference type="ARBA" id="ARBA00022475"/>
    </source>
</evidence>
<comment type="function">
    <text evidence="7">Catalyzes the transfer of the diacylglyceryl group from phosphatidylglycerol to the sulfhydryl group of the N-terminal cysteine of a prolipoprotein, the first step in the formation of mature lipoproteins.</text>
</comment>
<feature type="transmembrane region" description="Helical" evidence="7">
    <location>
        <begin position="104"/>
        <end position="121"/>
    </location>
</feature>
<feature type="transmembrane region" description="Helical" evidence="7">
    <location>
        <begin position="180"/>
        <end position="198"/>
    </location>
</feature>
<keyword evidence="9" id="KW-1185">Reference proteome</keyword>
<evidence type="ECO:0000256" key="6">
    <source>
        <dbReference type="ARBA" id="ARBA00023136"/>
    </source>
</evidence>
<feature type="transmembrane region" description="Helical" evidence="7">
    <location>
        <begin position="371"/>
        <end position="389"/>
    </location>
</feature>
<dbReference type="PANTHER" id="PTHR30589">
    <property type="entry name" value="PROLIPOPROTEIN DIACYLGLYCERYL TRANSFERASE"/>
    <property type="match status" value="1"/>
</dbReference>
<sequence length="449" mass="48805">MQRTLFLIPHELGPLPVFGLGWAALLVLVGFLLRAGWIIQRERRLTDAPARAGEPSSPSASLASALMSESFIWLVAAAIVIFILPTIEIAGVGGNPVGLPIRGYGFFLVLALIASITLATARVRRAGLNPDLVYALAPYVFIGGIVGARLFFVIQYRDSFIGDSIGQTIRNVMAFTEGGLVVYGAFIGGFLAFLVFNYRHRLPLFRFGDAIIPCLFIGLFFGRIGCLMNGCCYGGRCEPDWASIRFPPINKVYQEQLRSGELLGMRIDPDTGRIESVESGSLADRLGIDVGERYEYGQPTYPPTESIDPNIPEEDVVPGWVMVVEGETFELSPAQLPPRSLPVRAAQLISSFSGIVLCVFLCVLSRYIRRPGVLMFVGFASYAIARFILEIVRTDERGQFNTSLTISQWVSVGVLTLSVGGLVYIYRFASDDGSGSASSSMTGSPQSAK</sequence>
<feature type="transmembrane region" description="Helical" evidence="7">
    <location>
        <begin position="133"/>
        <end position="154"/>
    </location>
</feature>
<keyword evidence="4 7" id="KW-0812">Transmembrane</keyword>
<reference evidence="8 9" key="1">
    <citation type="submission" date="2023-06" db="EMBL/GenBank/DDBJ databases">
        <title>Roseiconus lacunae JC819 isolated from Gulf of Mannar region, Tamil Nadu.</title>
        <authorList>
            <person name="Pk S."/>
            <person name="Ch S."/>
            <person name="Ch V.R."/>
        </authorList>
    </citation>
    <scope>NUCLEOTIDE SEQUENCE [LARGE SCALE GENOMIC DNA]</scope>
    <source>
        <strain evidence="8 9">JC819</strain>
    </source>
</reference>
<comment type="subcellular location">
    <subcellularLocation>
        <location evidence="7">Cell membrane</location>
        <topology evidence="7">Multi-pass membrane protein</topology>
    </subcellularLocation>
</comment>
<feature type="transmembrane region" description="Helical" evidence="7">
    <location>
        <begin position="60"/>
        <end position="84"/>
    </location>
</feature>
<evidence type="ECO:0000256" key="3">
    <source>
        <dbReference type="ARBA" id="ARBA00022679"/>
    </source>
</evidence>
<dbReference type="EC" id="2.5.1.145" evidence="7"/>
<dbReference type="EMBL" id="JASZZN010000020">
    <property type="protein sequence ID" value="MDM4018326.1"/>
    <property type="molecule type" value="Genomic_DNA"/>
</dbReference>
<feature type="binding site" evidence="7">
    <location>
        <position position="223"/>
    </location>
    <ligand>
        <name>a 1,2-diacyl-sn-glycero-3-phospho-(1'-sn-glycerol)</name>
        <dbReference type="ChEBI" id="CHEBI:64716"/>
    </ligand>
</feature>
<keyword evidence="8" id="KW-0328">Glycosyltransferase</keyword>
<comment type="similarity">
    <text evidence="1 7">Belongs to the Lgt family.</text>
</comment>
<dbReference type="Pfam" id="PF01790">
    <property type="entry name" value="LGT"/>
    <property type="match status" value="1"/>
</dbReference>
<evidence type="ECO:0000313" key="8">
    <source>
        <dbReference type="EMBL" id="MDM4018326.1"/>
    </source>
</evidence>
<organism evidence="8 9">
    <name type="scientific">Roseiconus lacunae</name>
    <dbReference type="NCBI Taxonomy" id="2605694"/>
    <lineage>
        <taxon>Bacteria</taxon>
        <taxon>Pseudomonadati</taxon>
        <taxon>Planctomycetota</taxon>
        <taxon>Planctomycetia</taxon>
        <taxon>Pirellulales</taxon>
        <taxon>Pirellulaceae</taxon>
        <taxon>Roseiconus</taxon>
    </lineage>
</organism>
<dbReference type="GO" id="GO:0016757">
    <property type="term" value="F:glycosyltransferase activity"/>
    <property type="evidence" value="ECO:0007669"/>
    <property type="project" value="UniProtKB-KW"/>
</dbReference>
<feature type="transmembrane region" description="Helical" evidence="7">
    <location>
        <begin position="409"/>
        <end position="429"/>
    </location>
</feature>
<comment type="catalytic activity">
    <reaction evidence="7">
        <text>L-cysteinyl-[prolipoprotein] + a 1,2-diacyl-sn-glycero-3-phospho-(1'-sn-glycerol) = an S-1,2-diacyl-sn-glyceryl-L-cysteinyl-[prolipoprotein] + sn-glycerol 1-phosphate + H(+)</text>
        <dbReference type="Rhea" id="RHEA:56712"/>
        <dbReference type="Rhea" id="RHEA-COMP:14679"/>
        <dbReference type="Rhea" id="RHEA-COMP:14680"/>
        <dbReference type="ChEBI" id="CHEBI:15378"/>
        <dbReference type="ChEBI" id="CHEBI:29950"/>
        <dbReference type="ChEBI" id="CHEBI:57685"/>
        <dbReference type="ChEBI" id="CHEBI:64716"/>
        <dbReference type="ChEBI" id="CHEBI:140658"/>
        <dbReference type="EC" id="2.5.1.145"/>
    </reaction>
</comment>
<keyword evidence="6 7" id="KW-0472">Membrane</keyword>
<gene>
    <name evidence="7" type="primary">lgt</name>
    <name evidence="8" type="ORF">QTN89_22940</name>
</gene>
<protein>
    <recommendedName>
        <fullName evidence="7">Phosphatidylglycerol--prolipoprotein diacylglyceryl transferase</fullName>
        <ecNumber evidence="7">2.5.1.145</ecNumber>
    </recommendedName>
</protein>
<dbReference type="HAMAP" id="MF_01147">
    <property type="entry name" value="Lgt"/>
    <property type="match status" value="1"/>
</dbReference>
<feature type="transmembrane region" description="Helical" evidence="7">
    <location>
        <begin position="210"/>
        <end position="230"/>
    </location>
</feature>
<comment type="pathway">
    <text evidence="7">Protein modification; lipoprotein biosynthesis (diacylglyceryl transfer).</text>
</comment>
<evidence type="ECO:0000313" key="9">
    <source>
        <dbReference type="Proteomes" id="UP001239462"/>
    </source>
</evidence>
<evidence type="ECO:0000256" key="1">
    <source>
        <dbReference type="ARBA" id="ARBA00007150"/>
    </source>
</evidence>
<name>A0ABT7PPS4_9BACT</name>
<dbReference type="PANTHER" id="PTHR30589:SF0">
    <property type="entry name" value="PHOSPHATIDYLGLYCEROL--PROLIPOPROTEIN DIACYLGLYCERYL TRANSFERASE"/>
    <property type="match status" value="1"/>
</dbReference>
<evidence type="ECO:0000256" key="5">
    <source>
        <dbReference type="ARBA" id="ARBA00022989"/>
    </source>
</evidence>
<keyword evidence="5 7" id="KW-1133">Transmembrane helix</keyword>
<proteinExistence type="inferred from homology"/>
<feature type="transmembrane region" description="Helical" evidence="7">
    <location>
        <begin position="20"/>
        <end position="39"/>
    </location>
</feature>